<feature type="transmembrane region" description="Helical" evidence="6">
    <location>
        <begin position="82"/>
        <end position="103"/>
    </location>
</feature>
<evidence type="ECO:0000259" key="7">
    <source>
        <dbReference type="PROSITE" id="PS50850"/>
    </source>
</evidence>
<evidence type="ECO:0000256" key="1">
    <source>
        <dbReference type="ARBA" id="ARBA00004651"/>
    </source>
</evidence>
<evidence type="ECO:0000256" key="5">
    <source>
        <dbReference type="ARBA" id="ARBA00023136"/>
    </source>
</evidence>
<dbReference type="EMBL" id="DXBY01000170">
    <property type="protein sequence ID" value="HIZ36151.1"/>
    <property type="molecule type" value="Genomic_DNA"/>
</dbReference>
<dbReference type="AlphaFoldDB" id="A0A9D2EF13"/>
<dbReference type="SUPFAM" id="SSF103473">
    <property type="entry name" value="MFS general substrate transporter"/>
    <property type="match status" value="1"/>
</dbReference>
<dbReference type="InterPro" id="IPR036259">
    <property type="entry name" value="MFS_trans_sf"/>
</dbReference>
<evidence type="ECO:0000313" key="9">
    <source>
        <dbReference type="Proteomes" id="UP000824037"/>
    </source>
</evidence>
<feature type="transmembrane region" description="Helical" evidence="6">
    <location>
        <begin position="334"/>
        <end position="351"/>
    </location>
</feature>
<dbReference type="Pfam" id="PF07690">
    <property type="entry name" value="MFS_1"/>
    <property type="match status" value="1"/>
</dbReference>
<evidence type="ECO:0000256" key="2">
    <source>
        <dbReference type="ARBA" id="ARBA00022475"/>
    </source>
</evidence>
<keyword evidence="5 6" id="KW-0472">Membrane</keyword>
<sequence length="448" mass="46566">MWSDLRTVAVHSGFRRLFAVRLVSQCGDGMFQAGLATLFFFSPENLATAGAVAAAFAVLLLPFTIVGPFAGPLLDRWRRRQVLLFGNGVRVVLTLLLAVLMAVDGVSVGVYVLALVTLGVNRFLLAALSAALPRVVPREQLLIANALTPTLGAVAAVVGAGIGFGLGLLLPPGPMKDGVVLAVAAALFGGASALALRLGKDQLGPEARPSRTGLRQAWGDLRATAVDLGRGARYLVLRGTPGAALSIMALHRFLYGVNFIALILISRNLLVDPTDAAAGLAMFGLLTGISFAGNGLAIILTPLAHERMSPSTWVVLCLGLGGISQVLMGVQPTFAVIAAAAVLMGLAVQGAKIAVDTIVQADTDDAYRGRAFSLYDTLYNGAFAGAAALAAAVLPDTGYSRPTFFTLAAVYVVLSVGYRLIVRRLRDQPREVSSGRPSRGSGDAPSHS</sequence>
<keyword evidence="2" id="KW-1003">Cell membrane</keyword>
<feature type="transmembrane region" description="Helical" evidence="6">
    <location>
        <begin position="46"/>
        <end position="70"/>
    </location>
</feature>
<accession>A0A9D2EF13</accession>
<feature type="transmembrane region" description="Helical" evidence="6">
    <location>
        <begin position="312"/>
        <end position="328"/>
    </location>
</feature>
<comment type="caution">
    <text evidence="8">The sequence shown here is derived from an EMBL/GenBank/DDBJ whole genome shotgun (WGS) entry which is preliminary data.</text>
</comment>
<evidence type="ECO:0000256" key="6">
    <source>
        <dbReference type="SAM" id="Phobius"/>
    </source>
</evidence>
<keyword evidence="3 6" id="KW-0812">Transmembrane</keyword>
<proteinExistence type="predicted"/>
<feature type="transmembrane region" description="Helical" evidence="6">
    <location>
        <begin position="276"/>
        <end position="300"/>
    </location>
</feature>
<dbReference type="Proteomes" id="UP000824037">
    <property type="component" value="Unassembled WGS sequence"/>
</dbReference>
<gene>
    <name evidence="8" type="ORF">H9815_10260</name>
</gene>
<feature type="domain" description="Major facilitator superfamily (MFS) profile" evidence="7">
    <location>
        <begin position="244"/>
        <end position="448"/>
    </location>
</feature>
<evidence type="ECO:0000313" key="8">
    <source>
        <dbReference type="EMBL" id="HIZ36151.1"/>
    </source>
</evidence>
<reference evidence="8" key="2">
    <citation type="submission" date="2021-04" db="EMBL/GenBank/DDBJ databases">
        <authorList>
            <person name="Gilroy R."/>
        </authorList>
    </citation>
    <scope>NUCLEOTIDE SEQUENCE</scope>
    <source>
        <strain evidence="8">ChiGjej4B4-7305</strain>
    </source>
</reference>
<keyword evidence="4 6" id="KW-1133">Transmembrane helix</keyword>
<dbReference type="InterPro" id="IPR011701">
    <property type="entry name" value="MFS"/>
</dbReference>
<name>A0A9D2EF13_9MICO</name>
<feature type="transmembrane region" description="Helical" evidence="6">
    <location>
        <begin position="178"/>
        <end position="198"/>
    </location>
</feature>
<feature type="transmembrane region" description="Helical" evidence="6">
    <location>
        <begin position="142"/>
        <end position="166"/>
    </location>
</feature>
<comment type="subcellular location">
    <subcellularLocation>
        <location evidence="1">Cell membrane</location>
        <topology evidence="1">Multi-pass membrane protein</topology>
    </subcellularLocation>
</comment>
<dbReference type="PANTHER" id="PTHR23513">
    <property type="entry name" value="INTEGRAL MEMBRANE EFFLUX PROTEIN-RELATED"/>
    <property type="match status" value="1"/>
</dbReference>
<dbReference type="PROSITE" id="PS50850">
    <property type="entry name" value="MFS"/>
    <property type="match status" value="1"/>
</dbReference>
<evidence type="ECO:0000256" key="3">
    <source>
        <dbReference type="ARBA" id="ARBA00022692"/>
    </source>
</evidence>
<dbReference type="Gene3D" id="1.20.1250.20">
    <property type="entry name" value="MFS general substrate transporter like domains"/>
    <property type="match status" value="1"/>
</dbReference>
<dbReference type="GO" id="GO:0005886">
    <property type="term" value="C:plasma membrane"/>
    <property type="evidence" value="ECO:0007669"/>
    <property type="project" value="UniProtKB-SubCell"/>
</dbReference>
<dbReference type="GO" id="GO:0022857">
    <property type="term" value="F:transmembrane transporter activity"/>
    <property type="evidence" value="ECO:0007669"/>
    <property type="project" value="InterPro"/>
</dbReference>
<feature type="transmembrane region" description="Helical" evidence="6">
    <location>
        <begin position="253"/>
        <end position="270"/>
    </location>
</feature>
<feature type="transmembrane region" description="Helical" evidence="6">
    <location>
        <begin position="372"/>
        <end position="392"/>
    </location>
</feature>
<feature type="transmembrane region" description="Helical" evidence="6">
    <location>
        <begin position="404"/>
        <end position="421"/>
    </location>
</feature>
<dbReference type="InterPro" id="IPR020846">
    <property type="entry name" value="MFS_dom"/>
</dbReference>
<organism evidence="8 9">
    <name type="scientific">Candidatus Ruania gallistercoris</name>
    <dbReference type="NCBI Taxonomy" id="2838746"/>
    <lineage>
        <taxon>Bacteria</taxon>
        <taxon>Bacillati</taxon>
        <taxon>Actinomycetota</taxon>
        <taxon>Actinomycetes</taxon>
        <taxon>Micrococcales</taxon>
        <taxon>Ruaniaceae</taxon>
        <taxon>Ruania</taxon>
    </lineage>
</organism>
<dbReference type="PANTHER" id="PTHR23513:SF17">
    <property type="entry name" value="MEMBRANE PROTEIN"/>
    <property type="match status" value="1"/>
</dbReference>
<evidence type="ECO:0000256" key="4">
    <source>
        <dbReference type="ARBA" id="ARBA00022989"/>
    </source>
</evidence>
<feature type="transmembrane region" description="Helical" evidence="6">
    <location>
        <begin position="109"/>
        <end position="130"/>
    </location>
</feature>
<reference evidence="8" key="1">
    <citation type="journal article" date="2021" name="PeerJ">
        <title>Extensive microbial diversity within the chicken gut microbiome revealed by metagenomics and culture.</title>
        <authorList>
            <person name="Gilroy R."/>
            <person name="Ravi A."/>
            <person name="Getino M."/>
            <person name="Pursley I."/>
            <person name="Horton D.L."/>
            <person name="Alikhan N.F."/>
            <person name="Baker D."/>
            <person name="Gharbi K."/>
            <person name="Hall N."/>
            <person name="Watson M."/>
            <person name="Adriaenssens E.M."/>
            <person name="Foster-Nyarko E."/>
            <person name="Jarju S."/>
            <person name="Secka A."/>
            <person name="Antonio M."/>
            <person name="Oren A."/>
            <person name="Chaudhuri R.R."/>
            <person name="La Ragione R."/>
            <person name="Hildebrand F."/>
            <person name="Pallen M.J."/>
        </authorList>
    </citation>
    <scope>NUCLEOTIDE SEQUENCE</scope>
    <source>
        <strain evidence="8">ChiGjej4B4-7305</strain>
    </source>
</reference>
<protein>
    <submittedName>
        <fullName evidence="8">MFS transporter</fullName>
    </submittedName>
</protein>